<evidence type="ECO:0000313" key="3">
    <source>
        <dbReference type="Proteomes" id="UP000178820"/>
    </source>
</evidence>
<sequence length="113" mass="12644">MALQKLNIIIGYILLLAGLLLIVVPFYQTYAIFTGKSLPPQIFETQKIQENKNVGAFDVQKQMENVFMKILPLDLINNTLNLGAWMILAWVLMLGGGKIASIGISLIKLPHYE</sequence>
<name>A0A1G2I0V5_9BACT</name>
<evidence type="ECO:0000313" key="2">
    <source>
        <dbReference type="EMBL" id="OGZ68436.1"/>
    </source>
</evidence>
<keyword evidence="1" id="KW-1133">Transmembrane helix</keyword>
<protein>
    <submittedName>
        <fullName evidence="2">Uncharacterized protein</fullName>
    </submittedName>
</protein>
<dbReference type="EMBL" id="MHOT01000022">
    <property type="protein sequence ID" value="OGZ68436.1"/>
    <property type="molecule type" value="Genomic_DNA"/>
</dbReference>
<proteinExistence type="predicted"/>
<gene>
    <name evidence="2" type="ORF">A3D44_00645</name>
</gene>
<keyword evidence="1" id="KW-0812">Transmembrane</keyword>
<dbReference type="AlphaFoldDB" id="A0A1G2I0V5"/>
<keyword evidence="1" id="KW-0472">Membrane</keyword>
<comment type="caution">
    <text evidence="2">The sequence shown here is derived from an EMBL/GenBank/DDBJ whole genome shotgun (WGS) entry which is preliminary data.</text>
</comment>
<accession>A0A1G2I0V5</accession>
<reference evidence="2 3" key="1">
    <citation type="journal article" date="2016" name="Nat. Commun.">
        <title>Thousands of microbial genomes shed light on interconnected biogeochemical processes in an aquifer system.</title>
        <authorList>
            <person name="Anantharaman K."/>
            <person name="Brown C.T."/>
            <person name="Hug L.A."/>
            <person name="Sharon I."/>
            <person name="Castelle C.J."/>
            <person name="Probst A.J."/>
            <person name="Thomas B.C."/>
            <person name="Singh A."/>
            <person name="Wilkins M.J."/>
            <person name="Karaoz U."/>
            <person name="Brodie E.L."/>
            <person name="Williams K.H."/>
            <person name="Hubbard S.S."/>
            <person name="Banfield J.F."/>
        </authorList>
    </citation>
    <scope>NUCLEOTIDE SEQUENCE [LARGE SCALE GENOMIC DNA]</scope>
</reference>
<feature type="transmembrane region" description="Helical" evidence="1">
    <location>
        <begin position="12"/>
        <end position="33"/>
    </location>
</feature>
<dbReference type="STRING" id="1802207.A3D44_00645"/>
<feature type="transmembrane region" description="Helical" evidence="1">
    <location>
        <begin position="82"/>
        <end position="107"/>
    </location>
</feature>
<organism evidence="2 3">
    <name type="scientific">Candidatus Staskawiczbacteria bacterium RIFCSPHIGHO2_02_FULL_42_22</name>
    <dbReference type="NCBI Taxonomy" id="1802207"/>
    <lineage>
        <taxon>Bacteria</taxon>
        <taxon>Candidatus Staskawicziibacteriota</taxon>
    </lineage>
</organism>
<dbReference type="Proteomes" id="UP000178820">
    <property type="component" value="Unassembled WGS sequence"/>
</dbReference>
<evidence type="ECO:0000256" key="1">
    <source>
        <dbReference type="SAM" id="Phobius"/>
    </source>
</evidence>